<proteinExistence type="inferred from homology"/>
<reference evidence="2 3" key="1">
    <citation type="journal article" date="2010" name="J. Bacteriol.">
        <title>Genome sequences of Pelagibaca bermudensis HTCC2601T and Maritimibacter alkaliphilus HTCC2654T, the type strains of two marine Roseobacter genera.</title>
        <authorList>
            <person name="Thrash J.C."/>
            <person name="Cho J.C."/>
            <person name="Ferriera S."/>
            <person name="Johnson J."/>
            <person name="Vergin K.L."/>
            <person name="Giovannoni S.J."/>
        </authorList>
    </citation>
    <scope>NUCLEOTIDE SEQUENCE [LARGE SCALE GENOMIC DNA]</scope>
    <source>
        <strain evidence="2 3">HTCC2654</strain>
    </source>
</reference>
<dbReference type="EMBL" id="AAMT01000005">
    <property type="protein sequence ID" value="EAQ13423.1"/>
    <property type="molecule type" value="Genomic_DNA"/>
</dbReference>
<dbReference type="RefSeq" id="WP_008331161.1">
    <property type="nucleotide sequence ID" value="NZ_CH902578.1"/>
</dbReference>
<dbReference type="InterPro" id="IPR036291">
    <property type="entry name" value="NAD(P)-bd_dom_sf"/>
</dbReference>
<dbReference type="eggNOG" id="COG1028">
    <property type="taxonomic scope" value="Bacteria"/>
</dbReference>
<dbReference type="CDD" id="cd05233">
    <property type="entry name" value="SDR_c"/>
    <property type="match status" value="1"/>
</dbReference>
<evidence type="ECO:0000313" key="2">
    <source>
        <dbReference type="EMBL" id="EAQ13423.1"/>
    </source>
</evidence>
<dbReference type="PANTHER" id="PTHR42760">
    <property type="entry name" value="SHORT-CHAIN DEHYDROGENASES/REDUCTASES FAMILY MEMBER"/>
    <property type="match status" value="1"/>
</dbReference>
<accession>A3VET5</accession>
<evidence type="ECO:0000313" key="3">
    <source>
        <dbReference type="Proteomes" id="UP000002931"/>
    </source>
</evidence>
<dbReference type="AlphaFoldDB" id="A3VET5"/>
<dbReference type="Proteomes" id="UP000002931">
    <property type="component" value="Unassembled WGS sequence"/>
</dbReference>
<dbReference type="HOGENOM" id="CLU_010194_1_2_5"/>
<dbReference type="Pfam" id="PF13561">
    <property type="entry name" value="adh_short_C2"/>
    <property type="match status" value="1"/>
</dbReference>
<dbReference type="GO" id="GO:0016616">
    <property type="term" value="F:oxidoreductase activity, acting on the CH-OH group of donors, NAD or NADP as acceptor"/>
    <property type="evidence" value="ECO:0007669"/>
    <property type="project" value="TreeGrafter"/>
</dbReference>
<keyword evidence="3" id="KW-1185">Reference proteome</keyword>
<organism evidence="2 3">
    <name type="scientific">Maritimibacter alkaliphilus HTCC2654</name>
    <dbReference type="NCBI Taxonomy" id="314271"/>
    <lineage>
        <taxon>Bacteria</taxon>
        <taxon>Pseudomonadati</taxon>
        <taxon>Pseudomonadota</taxon>
        <taxon>Alphaproteobacteria</taxon>
        <taxon>Rhodobacterales</taxon>
        <taxon>Roseobacteraceae</taxon>
        <taxon>Maritimibacter</taxon>
    </lineage>
</organism>
<sequence>MSFSITGKTVIVTGAANGVGLAIARHLAESGANVMCADMDEVKLAEEFGSNPDMDVLPAAGADPVEEEASKARIFAGDLREKLTIANLLSATIDAFDRVDILVNASRQVIAMDPLDSEDKTVETLIDQNLMTALKLSQAVAKRMIQQAKDEDAEEPPQSIGAIVNLTSIAATRTRPALMGFSIASAALEQMTRSMAVALAPHKIRVNAVGFGSVMSTSLREACAADPNLREEVIHGTPLGRIAEASEVAEAVHFLAADASRFMTGQVVMVDGGRTVIDVVDSDRH</sequence>
<dbReference type="PRINTS" id="PR00081">
    <property type="entry name" value="GDHRDH"/>
</dbReference>
<comment type="similarity">
    <text evidence="1">Belongs to the short-chain dehydrogenases/reductases (SDR) family.</text>
</comment>
<protein>
    <submittedName>
        <fullName evidence="2">Possible oxidoreductase Short-chain dehydrogenase/reductase SDR</fullName>
    </submittedName>
</protein>
<dbReference type="InterPro" id="IPR002347">
    <property type="entry name" value="SDR_fam"/>
</dbReference>
<name>A3VET5_9RHOB</name>
<gene>
    <name evidence="2" type="ORF">RB2654_10144</name>
</gene>
<dbReference type="Gene3D" id="3.40.50.720">
    <property type="entry name" value="NAD(P)-binding Rossmann-like Domain"/>
    <property type="match status" value="1"/>
</dbReference>
<comment type="caution">
    <text evidence="2">The sequence shown here is derived from an EMBL/GenBank/DDBJ whole genome shotgun (WGS) entry which is preliminary data.</text>
</comment>
<dbReference type="OrthoDB" id="9790146at2"/>
<evidence type="ECO:0000256" key="1">
    <source>
        <dbReference type="ARBA" id="ARBA00006484"/>
    </source>
</evidence>
<dbReference type="SUPFAM" id="SSF51735">
    <property type="entry name" value="NAD(P)-binding Rossmann-fold domains"/>
    <property type="match status" value="1"/>
</dbReference>
<dbReference type="STRING" id="314271.RB2654_10144"/>